<dbReference type="EMBL" id="LM997413">
    <property type="protein sequence ID" value="CEA06442.1"/>
    <property type="molecule type" value="Genomic_DNA"/>
</dbReference>
<dbReference type="SUPFAM" id="SSF53850">
    <property type="entry name" value="Periplasmic binding protein-like II"/>
    <property type="match status" value="1"/>
</dbReference>
<dbReference type="Gene3D" id="3.10.105.10">
    <property type="entry name" value="Dipeptide-binding Protein, Domain 3"/>
    <property type="match status" value="1"/>
</dbReference>
<evidence type="ECO:0000313" key="6">
    <source>
        <dbReference type="EMBL" id="CEA06442.1"/>
    </source>
</evidence>
<keyword evidence="3" id="KW-0653">Protein transport</keyword>
<dbReference type="GO" id="GO:0015833">
    <property type="term" value="P:peptide transport"/>
    <property type="evidence" value="ECO:0007669"/>
    <property type="project" value="UniProtKB-KW"/>
</dbReference>
<evidence type="ECO:0000259" key="5">
    <source>
        <dbReference type="Pfam" id="PF00496"/>
    </source>
</evidence>
<sequence length="611" mass="70178">MILPLKLFHALLLIALLCPAASAAVVKQHGYAVFGQPKYSKDFTHLDYVNPDAPKGGTLRIMGSGTFDTLNPYTLKGTSPISTGNFYQYGISELNEPLMVGSGLYDPSGDEPYSAYGLIAETLEFSDDRSWVVFNLRPEARFHDGRPITAHDVAFSYRLLSEQGHPNYRAMLGEVERIDLLGTHRIRFIFKSSNNPLLILRLGELPVLPEHYWRNRNFAETTFEPALNSGPYRITQVVPGRRLVFERVRDYWGQDLPINRGKYNADRMEVEFYRDNNVAFEAFKAGEFDIYLEHKASNWANAYDFPAVHSGAVVKRAIEHEIPASTQALFFNTRRSPFDQRLVRKALGMLFDFEWTNRVLFYDAYQRSLSYYPNSPFSATDLPAGQEFLYLEQYRDQLPPELFLEPFSLPTTDGRGIPRDTLRRAVELFAEAGWTLRNGQLQNAQGRRLTFEVLLVNPSLERILLPWSTNLARLGIDLRIRTVDRAQYKARLDQFDYDMILTTLPQSLSPGQEQAIYFHSAQRDIKGSRNYAGIAHPVVDALLDTLQRADTRTKQIAAAKAIDRVLLWEHYTIPNWYINYHRIAHRNTLRSLTTPPYSLSIRSWWIDNKTD</sequence>
<feature type="chain" id="PRO_5007378040" evidence="4">
    <location>
        <begin position="24"/>
        <end position="611"/>
    </location>
</feature>
<keyword evidence="2" id="KW-0571">Peptide transport</keyword>
<dbReference type="OrthoDB" id="9803988at2"/>
<dbReference type="GO" id="GO:0030288">
    <property type="term" value="C:outer membrane-bounded periplasmic space"/>
    <property type="evidence" value="ECO:0007669"/>
    <property type="project" value="TreeGrafter"/>
</dbReference>
<evidence type="ECO:0000256" key="2">
    <source>
        <dbReference type="ARBA" id="ARBA00022856"/>
    </source>
</evidence>
<gene>
    <name evidence="6" type="ORF">BN1049_02830</name>
</gene>
<dbReference type="EMBL" id="LK391969">
    <property type="protein sequence ID" value="CEF27867.1"/>
    <property type="molecule type" value="Genomic_DNA"/>
</dbReference>
<feature type="signal peptide" evidence="4">
    <location>
        <begin position="1"/>
        <end position="23"/>
    </location>
</feature>
<dbReference type="InterPro" id="IPR000914">
    <property type="entry name" value="SBP_5_dom"/>
</dbReference>
<dbReference type="CDD" id="cd08497">
    <property type="entry name" value="MbnE-like"/>
    <property type="match status" value="1"/>
</dbReference>
<dbReference type="RefSeq" id="WP_044500953.1">
    <property type="nucleotide sequence ID" value="NZ_LK391969.1"/>
</dbReference>
<dbReference type="AlphaFoldDB" id="A0A078MLY6"/>
<dbReference type="GO" id="GO:0015031">
    <property type="term" value="P:protein transport"/>
    <property type="evidence" value="ECO:0007669"/>
    <property type="project" value="UniProtKB-KW"/>
</dbReference>
<evidence type="ECO:0000256" key="3">
    <source>
        <dbReference type="ARBA" id="ARBA00022927"/>
    </source>
</evidence>
<dbReference type="PATRIC" id="fig|1461581.3.peg.2786"/>
<evidence type="ECO:0000256" key="4">
    <source>
        <dbReference type="SAM" id="SignalP"/>
    </source>
</evidence>
<dbReference type="Gene3D" id="3.40.190.10">
    <property type="entry name" value="Periplasmic binding protein-like II"/>
    <property type="match status" value="1"/>
</dbReference>
<feature type="domain" description="Solute-binding protein family 5" evidence="5">
    <location>
        <begin position="117"/>
        <end position="518"/>
    </location>
</feature>
<dbReference type="PANTHER" id="PTHR30290:SF64">
    <property type="entry name" value="ABC TRANSPORTER PERIPLASMIC BINDING PROTEIN"/>
    <property type="match status" value="1"/>
</dbReference>
<dbReference type="InterPro" id="IPR030678">
    <property type="entry name" value="Peptide/Ni-bd"/>
</dbReference>
<proteinExistence type="predicted"/>
<keyword evidence="1 4" id="KW-0732">Signal</keyword>
<keyword evidence="3" id="KW-0813">Transport</keyword>
<reference evidence="6" key="1">
    <citation type="submission" date="2014-07" db="EMBL/GenBank/DDBJ databases">
        <authorList>
            <person name="Urmite Genomes Urmite Genomes"/>
        </authorList>
    </citation>
    <scope>NUCLEOTIDE SEQUENCE</scope>
    <source>
        <strain evidence="6">12M76_air</strain>
    </source>
</reference>
<dbReference type="InterPro" id="IPR039424">
    <property type="entry name" value="SBP_5"/>
</dbReference>
<dbReference type="PIRSF" id="PIRSF002741">
    <property type="entry name" value="MppA"/>
    <property type="match status" value="1"/>
</dbReference>
<dbReference type="Pfam" id="PF00496">
    <property type="entry name" value="SBP_bac_5"/>
    <property type="match status" value="1"/>
</dbReference>
<dbReference type="GO" id="GO:0042884">
    <property type="term" value="P:microcin transport"/>
    <property type="evidence" value="ECO:0007669"/>
    <property type="project" value="TreeGrafter"/>
</dbReference>
<dbReference type="GO" id="GO:0043190">
    <property type="term" value="C:ATP-binding cassette (ABC) transporter complex"/>
    <property type="evidence" value="ECO:0007669"/>
    <property type="project" value="InterPro"/>
</dbReference>
<dbReference type="PANTHER" id="PTHR30290">
    <property type="entry name" value="PERIPLASMIC BINDING COMPONENT OF ABC TRANSPORTER"/>
    <property type="match status" value="1"/>
</dbReference>
<accession>A0A078MLY6</accession>
<dbReference type="GO" id="GO:1904680">
    <property type="term" value="F:peptide transmembrane transporter activity"/>
    <property type="evidence" value="ECO:0007669"/>
    <property type="project" value="TreeGrafter"/>
</dbReference>
<evidence type="ECO:0000256" key="1">
    <source>
        <dbReference type="ARBA" id="ARBA00022729"/>
    </source>
</evidence>
<name>A0A078MLY6_9PSED</name>
<organism evidence="6">
    <name type="scientific">Pseudomonas saudimassiliensis</name>
    <dbReference type="NCBI Taxonomy" id="1461581"/>
    <lineage>
        <taxon>Bacteria</taxon>
        <taxon>Pseudomonadati</taxon>
        <taxon>Pseudomonadota</taxon>
        <taxon>Gammaproteobacteria</taxon>
        <taxon>Pseudomonadales</taxon>
        <taxon>Pseudomonadaceae</taxon>
        <taxon>Pseudomonas</taxon>
    </lineage>
</organism>
<protein>
    <submittedName>
        <fullName evidence="6">Extracellular solute-binding protein</fullName>
    </submittedName>
</protein>